<gene>
    <name evidence="4" type="ORF">EZS28_040665</name>
</gene>
<accession>A0A5J4U0D2</accession>
<protein>
    <recommendedName>
        <fullName evidence="6">Hemerythrin-like domain-containing protein</fullName>
    </recommendedName>
</protein>
<comment type="similarity">
    <text evidence="1">Belongs to the hemerythrin family.</text>
</comment>
<dbReference type="SUPFAM" id="SSF47188">
    <property type="entry name" value="Hemerythrin-like"/>
    <property type="match status" value="1"/>
</dbReference>
<evidence type="ECO:0000313" key="5">
    <source>
        <dbReference type="Proteomes" id="UP000324800"/>
    </source>
</evidence>
<keyword evidence="2" id="KW-0479">Metal-binding</keyword>
<dbReference type="AlphaFoldDB" id="A0A5J4U0D2"/>
<sequence>MLVVNQIISDDEEHLKNIRRCVLNLLSIVFRFFCNCLSDQEKMINNYSIDANHRQFHEAFHAVLVEKLQNLCFKIIKSARDSKKAILPVFAQKLKNFFASWLNEHVIAVDRDLATLLMGKAPDSELDRFVSISQRLTMPKSYIEYINNKYTPARIKQKFEKLKQILRLVDENN</sequence>
<evidence type="ECO:0000256" key="2">
    <source>
        <dbReference type="ARBA" id="ARBA00022723"/>
    </source>
</evidence>
<dbReference type="GO" id="GO:0046872">
    <property type="term" value="F:metal ion binding"/>
    <property type="evidence" value="ECO:0007669"/>
    <property type="project" value="UniProtKB-KW"/>
</dbReference>
<organism evidence="4 5">
    <name type="scientific">Streblomastix strix</name>
    <dbReference type="NCBI Taxonomy" id="222440"/>
    <lineage>
        <taxon>Eukaryota</taxon>
        <taxon>Metamonada</taxon>
        <taxon>Preaxostyla</taxon>
        <taxon>Oxymonadida</taxon>
        <taxon>Streblomastigidae</taxon>
        <taxon>Streblomastix</taxon>
    </lineage>
</organism>
<reference evidence="4 5" key="1">
    <citation type="submission" date="2019-03" db="EMBL/GenBank/DDBJ databases">
        <title>Single cell metagenomics reveals metabolic interactions within the superorganism composed of flagellate Streblomastix strix and complex community of Bacteroidetes bacteria on its surface.</title>
        <authorList>
            <person name="Treitli S.C."/>
            <person name="Kolisko M."/>
            <person name="Husnik F."/>
            <person name="Keeling P."/>
            <person name="Hampl V."/>
        </authorList>
    </citation>
    <scope>NUCLEOTIDE SEQUENCE [LARGE SCALE GENOMIC DNA]</scope>
    <source>
        <strain evidence="4">ST1C</strain>
    </source>
</reference>
<evidence type="ECO:0000256" key="1">
    <source>
        <dbReference type="ARBA" id="ARBA00010587"/>
    </source>
</evidence>
<evidence type="ECO:0000256" key="3">
    <source>
        <dbReference type="ARBA" id="ARBA00023004"/>
    </source>
</evidence>
<proteinExistence type="inferred from homology"/>
<name>A0A5J4U0D2_9EUKA</name>
<dbReference type="Gene3D" id="1.20.120.50">
    <property type="entry name" value="Hemerythrin-like"/>
    <property type="match status" value="1"/>
</dbReference>
<dbReference type="Proteomes" id="UP000324800">
    <property type="component" value="Unassembled WGS sequence"/>
</dbReference>
<evidence type="ECO:0000313" key="4">
    <source>
        <dbReference type="EMBL" id="KAA6363808.1"/>
    </source>
</evidence>
<dbReference type="InterPro" id="IPR035938">
    <property type="entry name" value="Hemerythrin-like_sf"/>
</dbReference>
<evidence type="ECO:0008006" key="6">
    <source>
        <dbReference type="Google" id="ProtNLM"/>
    </source>
</evidence>
<dbReference type="EMBL" id="SNRW01022452">
    <property type="protein sequence ID" value="KAA6363808.1"/>
    <property type="molecule type" value="Genomic_DNA"/>
</dbReference>
<keyword evidence="3" id="KW-0408">Iron</keyword>
<comment type="caution">
    <text evidence="4">The sequence shown here is derived from an EMBL/GenBank/DDBJ whole genome shotgun (WGS) entry which is preliminary data.</text>
</comment>